<protein>
    <submittedName>
        <fullName evidence="1">Uncharacterized protein</fullName>
    </submittedName>
</protein>
<proteinExistence type="predicted"/>
<reference evidence="1 2" key="1">
    <citation type="submission" date="2022-02" db="EMBL/GenBank/DDBJ databases">
        <title>Genome analysis of Beneficial Microorganisms for Coral consortium from Pocillopora damicornis.</title>
        <authorList>
            <person name="Rosado P.M."/>
            <person name="Cardoso P.M."/>
            <person name="Rosado J.G."/>
            <person name="Schultz J."/>
            <person name="Rocha U."/>
            <person name="Costa T.K."/>
            <person name="Peixoto R.S."/>
        </authorList>
    </citation>
    <scope>NUCLEOTIDE SEQUENCE [LARGE SCALE GENOMIC DNA]</scope>
    <source>
        <strain evidence="1 2">BMC5</strain>
    </source>
</reference>
<evidence type="ECO:0000313" key="2">
    <source>
        <dbReference type="Proteomes" id="UP001156974"/>
    </source>
</evidence>
<name>A0ABT6U5Q4_9GAMM</name>
<comment type="caution">
    <text evidence="1">The sequence shown here is derived from an EMBL/GenBank/DDBJ whole genome shotgun (WGS) entry which is preliminary data.</text>
</comment>
<gene>
    <name evidence="1" type="ORF">MKZ47_20810</name>
</gene>
<organism evidence="1 2">
    <name type="scientific">Pseudoalteromonas shioyasakiensis</name>
    <dbReference type="NCBI Taxonomy" id="1190813"/>
    <lineage>
        <taxon>Bacteria</taxon>
        <taxon>Pseudomonadati</taxon>
        <taxon>Pseudomonadota</taxon>
        <taxon>Gammaproteobacteria</taxon>
        <taxon>Alteromonadales</taxon>
        <taxon>Pseudoalteromonadaceae</taxon>
        <taxon>Pseudoalteromonas</taxon>
    </lineage>
</organism>
<dbReference type="Proteomes" id="UP001156974">
    <property type="component" value="Unassembled WGS sequence"/>
</dbReference>
<sequence>MLKPNEGNKYVFKIINFKSAYLPSYDEVAYLLHLPNNFRGIIDYAQSFYETKLPVSKSSISTLSTKGIGKPTFKKIENWFLSLSPSIVHIFNPKLLKKNYKAVVVGSNASHFYSCVDSYKFSLRANKNDNELNVLMDWLEERSNADYLLMSEIHRKAKSEVINKNDPKDIWLLQKTHWHAQSLVPSRQIEVLDEFFKSDKRRENYTFDEVLAIAGASYYLTFDFYLSAIANYEIGLQFYYERLDETCKDKQYSSFFTGVLNTFIESDEVNSCFDAALIELKKFISSKIKLDGITTAHSA</sequence>
<dbReference type="RefSeq" id="WP_055022198.1">
    <property type="nucleotide sequence ID" value="NZ_JAKUMG010000024.1"/>
</dbReference>
<accession>A0ABT6U5Q4</accession>
<evidence type="ECO:0000313" key="1">
    <source>
        <dbReference type="EMBL" id="MDI4671508.1"/>
    </source>
</evidence>
<keyword evidence="2" id="KW-1185">Reference proteome</keyword>
<dbReference type="EMBL" id="JAKUMG010000024">
    <property type="protein sequence ID" value="MDI4671508.1"/>
    <property type="molecule type" value="Genomic_DNA"/>
</dbReference>